<reference evidence="2" key="1">
    <citation type="submission" date="2022-10" db="EMBL/GenBank/DDBJ databases">
        <title>Genome assembly of Pristionchus species.</title>
        <authorList>
            <person name="Yoshida K."/>
            <person name="Sommer R.J."/>
        </authorList>
    </citation>
    <scope>NUCLEOTIDE SEQUENCE [LARGE SCALE GENOMIC DNA]</scope>
    <source>
        <strain evidence="2">RS5460</strain>
    </source>
</reference>
<sequence length="64" mass="7301">QEKDGLEGVDFLGRIGRDPEEKSQVREQLPVNIFQYLLWCSCNALADCSRRRGSHAVDPLVQRT</sequence>
<proteinExistence type="predicted"/>
<keyword evidence="2" id="KW-1185">Reference proteome</keyword>
<accession>A0AAN5CAN8</accession>
<feature type="non-terminal residue" evidence="1">
    <location>
        <position position="64"/>
    </location>
</feature>
<evidence type="ECO:0000313" key="1">
    <source>
        <dbReference type="EMBL" id="GMR35987.1"/>
    </source>
</evidence>
<dbReference type="Proteomes" id="UP001328107">
    <property type="component" value="Unassembled WGS sequence"/>
</dbReference>
<feature type="non-terminal residue" evidence="1">
    <location>
        <position position="1"/>
    </location>
</feature>
<organism evidence="1 2">
    <name type="scientific">Pristionchus mayeri</name>
    <dbReference type="NCBI Taxonomy" id="1317129"/>
    <lineage>
        <taxon>Eukaryota</taxon>
        <taxon>Metazoa</taxon>
        <taxon>Ecdysozoa</taxon>
        <taxon>Nematoda</taxon>
        <taxon>Chromadorea</taxon>
        <taxon>Rhabditida</taxon>
        <taxon>Rhabditina</taxon>
        <taxon>Diplogasteromorpha</taxon>
        <taxon>Diplogasteroidea</taxon>
        <taxon>Neodiplogasteridae</taxon>
        <taxon>Pristionchus</taxon>
    </lineage>
</organism>
<name>A0AAN5CAN8_9BILA</name>
<evidence type="ECO:0000313" key="2">
    <source>
        <dbReference type="Proteomes" id="UP001328107"/>
    </source>
</evidence>
<dbReference type="AlphaFoldDB" id="A0AAN5CAN8"/>
<dbReference type="EMBL" id="BTRK01000002">
    <property type="protein sequence ID" value="GMR35987.1"/>
    <property type="molecule type" value="Genomic_DNA"/>
</dbReference>
<comment type="caution">
    <text evidence="1">The sequence shown here is derived from an EMBL/GenBank/DDBJ whole genome shotgun (WGS) entry which is preliminary data.</text>
</comment>
<protein>
    <submittedName>
        <fullName evidence="1">Uncharacterized protein</fullName>
    </submittedName>
</protein>
<gene>
    <name evidence="1" type="ORF">PMAYCL1PPCAC_06182</name>
</gene>